<dbReference type="Gene3D" id="1.10.8.60">
    <property type="match status" value="1"/>
</dbReference>
<dbReference type="AlphaFoldDB" id="A0A3B0UJN9"/>
<dbReference type="PANTHER" id="PTHR32071">
    <property type="entry name" value="TRANSCRIPTIONAL REGULATORY PROTEIN"/>
    <property type="match status" value="1"/>
</dbReference>
<keyword evidence="3" id="KW-0067">ATP-binding</keyword>
<protein>
    <submittedName>
        <fullName evidence="8">Response regulator of zinc sigma-54-dependent two-component system</fullName>
    </submittedName>
</protein>
<keyword evidence="5" id="KW-0804">Transcription</keyword>
<evidence type="ECO:0000259" key="6">
    <source>
        <dbReference type="PROSITE" id="PS50045"/>
    </source>
</evidence>
<dbReference type="FunFam" id="3.40.50.300:FF:000006">
    <property type="entry name" value="DNA-binding transcriptional regulator NtrC"/>
    <property type="match status" value="1"/>
</dbReference>
<dbReference type="PRINTS" id="PR01590">
    <property type="entry name" value="HTHFIS"/>
</dbReference>
<dbReference type="GO" id="GO:0000160">
    <property type="term" value="P:phosphorelay signal transduction system"/>
    <property type="evidence" value="ECO:0007669"/>
    <property type="project" value="InterPro"/>
</dbReference>
<dbReference type="Pfam" id="PF00158">
    <property type="entry name" value="Sigma54_activat"/>
    <property type="match status" value="1"/>
</dbReference>
<dbReference type="FunFam" id="3.40.50.2300:FF:000018">
    <property type="entry name" value="DNA-binding transcriptional regulator NtrC"/>
    <property type="match status" value="1"/>
</dbReference>
<evidence type="ECO:0000256" key="3">
    <source>
        <dbReference type="ARBA" id="ARBA00022840"/>
    </source>
</evidence>
<dbReference type="InterPro" id="IPR025662">
    <property type="entry name" value="Sigma_54_int_dom_ATP-bd_1"/>
</dbReference>
<proteinExistence type="predicted"/>
<dbReference type="Pfam" id="PF25601">
    <property type="entry name" value="AAA_lid_14"/>
    <property type="match status" value="1"/>
</dbReference>
<dbReference type="Gene3D" id="3.40.50.300">
    <property type="entry name" value="P-loop containing nucleotide triphosphate hydrolases"/>
    <property type="match status" value="1"/>
</dbReference>
<dbReference type="SMART" id="SM00382">
    <property type="entry name" value="AAA"/>
    <property type="match status" value="1"/>
</dbReference>
<accession>A0A3B0UJN9</accession>
<evidence type="ECO:0000256" key="1">
    <source>
        <dbReference type="ARBA" id="ARBA00022553"/>
    </source>
</evidence>
<dbReference type="InterPro" id="IPR027417">
    <property type="entry name" value="P-loop_NTPase"/>
</dbReference>
<dbReference type="InterPro" id="IPR025944">
    <property type="entry name" value="Sigma_54_int_dom_CS"/>
</dbReference>
<dbReference type="SUPFAM" id="SSF52540">
    <property type="entry name" value="P-loop containing nucleoside triphosphate hydrolases"/>
    <property type="match status" value="1"/>
</dbReference>
<reference evidence="8" key="1">
    <citation type="submission" date="2018-06" db="EMBL/GenBank/DDBJ databases">
        <authorList>
            <person name="Zhirakovskaya E."/>
        </authorList>
    </citation>
    <scope>NUCLEOTIDE SEQUENCE</scope>
</reference>
<dbReference type="GO" id="GO:0005524">
    <property type="term" value="F:ATP binding"/>
    <property type="evidence" value="ECO:0007669"/>
    <property type="project" value="UniProtKB-KW"/>
</dbReference>
<dbReference type="InterPro" id="IPR002197">
    <property type="entry name" value="HTH_Fis"/>
</dbReference>
<evidence type="ECO:0000256" key="2">
    <source>
        <dbReference type="ARBA" id="ARBA00022741"/>
    </source>
</evidence>
<dbReference type="SUPFAM" id="SSF46689">
    <property type="entry name" value="Homeodomain-like"/>
    <property type="match status" value="1"/>
</dbReference>
<gene>
    <name evidence="8" type="ORF">MNBD_BACTEROID07-1922</name>
</gene>
<evidence type="ECO:0000259" key="7">
    <source>
        <dbReference type="PROSITE" id="PS50110"/>
    </source>
</evidence>
<dbReference type="Pfam" id="PF02954">
    <property type="entry name" value="HTH_8"/>
    <property type="match status" value="1"/>
</dbReference>
<feature type="domain" description="Sigma-54 factor interaction" evidence="6">
    <location>
        <begin position="144"/>
        <end position="370"/>
    </location>
</feature>
<dbReference type="PROSITE" id="PS50045">
    <property type="entry name" value="SIGMA54_INTERACT_4"/>
    <property type="match status" value="1"/>
</dbReference>
<keyword evidence="2" id="KW-0547">Nucleotide-binding</keyword>
<feature type="domain" description="Response regulatory" evidence="7">
    <location>
        <begin position="5"/>
        <end position="119"/>
    </location>
</feature>
<dbReference type="EMBL" id="UOET01000048">
    <property type="protein sequence ID" value="VAW26642.1"/>
    <property type="molecule type" value="Genomic_DNA"/>
</dbReference>
<dbReference type="PROSITE" id="PS50110">
    <property type="entry name" value="RESPONSE_REGULATORY"/>
    <property type="match status" value="1"/>
</dbReference>
<dbReference type="InterPro" id="IPR011006">
    <property type="entry name" value="CheY-like_superfamily"/>
</dbReference>
<dbReference type="PROSITE" id="PS00675">
    <property type="entry name" value="SIGMA54_INTERACT_1"/>
    <property type="match status" value="1"/>
</dbReference>
<dbReference type="InterPro" id="IPR009057">
    <property type="entry name" value="Homeodomain-like_sf"/>
</dbReference>
<dbReference type="SMART" id="SM00448">
    <property type="entry name" value="REC"/>
    <property type="match status" value="1"/>
</dbReference>
<sequence length="450" mass="50894">MKELKIFIVDDERILRVTIADGLRDEGYTVFEFSSGAGALQQFLEEKPDVVITDMRMPGMDGLELLARINQLSPQTEVILMTAYASVSTAVKALKAGAYDYLTKPFQIEELLAILRRICELKKVKSENKRLRSQFEQKFDFSSFVGSPEENASLFELIRIAAGSDSNVLITGETGTGKELLTKIIHYNSSRKDQAFVPVSCAVLSREVFESELFGHVKGAFTGAEKEREGRFQLANHGTLYLDDIDDIPIELQVKLLRAIEERKVEKVGGSKPEPVDIRIIASTKTDIGKLVQEGKFRPDLYFRLNVFPIHLPPLRERKRDVKILIHYFVNYFAHGRKVEFDVDAFNSLLSYNWPGNIRELKNIIERFVLLAQNGKIDITKIPQEICNPVSIPFTQLIGHKPLVDILSEVEISTIKIALERSKHNKTKAAEILGIPATTLHTKMSKYNID</sequence>
<dbReference type="PROSITE" id="PS00688">
    <property type="entry name" value="SIGMA54_INTERACT_3"/>
    <property type="match status" value="1"/>
</dbReference>
<dbReference type="PANTHER" id="PTHR32071:SF57">
    <property type="entry name" value="C4-DICARBOXYLATE TRANSPORT TRANSCRIPTIONAL REGULATORY PROTEIN DCTD"/>
    <property type="match status" value="1"/>
</dbReference>
<dbReference type="Gene3D" id="1.10.10.60">
    <property type="entry name" value="Homeodomain-like"/>
    <property type="match status" value="1"/>
</dbReference>
<keyword evidence="1" id="KW-0597">Phosphoprotein</keyword>
<evidence type="ECO:0000313" key="8">
    <source>
        <dbReference type="EMBL" id="VAW26642.1"/>
    </source>
</evidence>
<dbReference type="Pfam" id="PF00072">
    <property type="entry name" value="Response_reg"/>
    <property type="match status" value="1"/>
</dbReference>
<dbReference type="InterPro" id="IPR058031">
    <property type="entry name" value="AAA_lid_NorR"/>
</dbReference>
<dbReference type="CDD" id="cd00009">
    <property type="entry name" value="AAA"/>
    <property type="match status" value="1"/>
</dbReference>
<dbReference type="GO" id="GO:0006355">
    <property type="term" value="P:regulation of DNA-templated transcription"/>
    <property type="evidence" value="ECO:0007669"/>
    <property type="project" value="InterPro"/>
</dbReference>
<dbReference type="SUPFAM" id="SSF52172">
    <property type="entry name" value="CheY-like"/>
    <property type="match status" value="1"/>
</dbReference>
<name>A0A3B0UJN9_9ZZZZ</name>
<keyword evidence="4" id="KW-0805">Transcription regulation</keyword>
<dbReference type="InterPro" id="IPR003593">
    <property type="entry name" value="AAA+_ATPase"/>
</dbReference>
<dbReference type="InterPro" id="IPR002078">
    <property type="entry name" value="Sigma_54_int"/>
</dbReference>
<dbReference type="GO" id="GO:0043565">
    <property type="term" value="F:sequence-specific DNA binding"/>
    <property type="evidence" value="ECO:0007669"/>
    <property type="project" value="InterPro"/>
</dbReference>
<dbReference type="Gene3D" id="3.40.50.2300">
    <property type="match status" value="1"/>
</dbReference>
<evidence type="ECO:0000256" key="5">
    <source>
        <dbReference type="ARBA" id="ARBA00023163"/>
    </source>
</evidence>
<evidence type="ECO:0000256" key="4">
    <source>
        <dbReference type="ARBA" id="ARBA00023015"/>
    </source>
</evidence>
<organism evidence="8">
    <name type="scientific">hydrothermal vent metagenome</name>
    <dbReference type="NCBI Taxonomy" id="652676"/>
    <lineage>
        <taxon>unclassified sequences</taxon>
        <taxon>metagenomes</taxon>
        <taxon>ecological metagenomes</taxon>
    </lineage>
</organism>
<dbReference type="InterPro" id="IPR001789">
    <property type="entry name" value="Sig_transdc_resp-reg_receiver"/>
</dbReference>